<dbReference type="AlphaFoldDB" id="A0A1H9D1A7"/>
<evidence type="ECO:0000313" key="3">
    <source>
        <dbReference type="Proteomes" id="UP000182360"/>
    </source>
</evidence>
<organism evidence="2 3">
    <name type="scientific">Treponema bryantii</name>
    <dbReference type="NCBI Taxonomy" id="163"/>
    <lineage>
        <taxon>Bacteria</taxon>
        <taxon>Pseudomonadati</taxon>
        <taxon>Spirochaetota</taxon>
        <taxon>Spirochaetia</taxon>
        <taxon>Spirochaetales</taxon>
        <taxon>Treponemataceae</taxon>
        <taxon>Treponema</taxon>
    </lineage>
</organism>
<evidence type="ECO:0000256" key="1">
    <source>
        <dbReference type="SAM" id="SignalP"/>
    </source>
</evidence>
<proteinExistence type="predicted"/>
<name>A0A1H9D1A7_9SPIR</name>
<evidence type="ECO:0000313" key="2">
    <source>
        <dbReference type="EMBL" id="SEQ07250.1"/>
    </source>
</evidence>
<feature type="chain" id="PRO_5010278451" description="WG containing repeat-containing protein" evidence="1">
    <location>
        <begin position="20"/>
        <end position="299"/>
    </location>
</feature>
<evidence type="ECO:0008006" key="4">
    <source>
        <dbReference type="Google" id="ProtNLM"/>
    </source>
</evidence>
<dbReference type="SUPFAM" id="SSF50998">
    <property type="entry name" value="Quinoprotein alcohol dehydrogenase-like"/>
    <property type="match status" value="1"/>
</dbReference>
<gene>
    <name evidence="2" type="ORF">SAMN04487977_102393</name>
</gene>
<dbReference type="RefSeq" id="WP_074641558.1">
    <property type="nucleotide sequence ID" value="NZ_FOFU01000002.1"/>
</dbReference>
<feature type="signal peptide" evidence="1">
    <location>
        <begin position="1"/>
        <end position="19"/>
    </location>
</feature>
<reference evidence="2 3" key="1">
    <citation type="submission" date="2016-10" db="EMBL/GenBank/DDBJ databases">
        <authorList>
            <person name="de Groot N.N."/>
        </authorList>
    </citation>
    <scope>NUCLEOTIDE SEQUENCE [LARGE SCALE GENOMIC DNA]</scope>
    <source>
        <strain evidence="2 3">B25</strain>
    </source>
</reference>
<sequence length="299" mass="34901">MKKLVVSILCMMIFGAIFADDYKLEKLHEFENKKENGYLFIRSNDMLGAYEDVTGNSLKIDSDGKIYVYQEDTRVVYTLDTADYSLKNRKDFGLFPGTAFLSVDKGLLGFQVYENGVCIIDEQTGKKIVDIENLSTIIRASYYSKENNVFLYVDYNSAIHSIINPGVSIEENKKNYKTPDQTIRLFSKNSEYGKKGLLIEDDALYINGVVYYWYGIQVNGYMFYTSDAPNIYLFKNNELIKTMKVYSENEQLESVAVHPCGDIYILRMNWQTNKHCLYRIENTWDPEWRTQWYKEHSIK</sequence>
<dbReference type="OrthoDB" id="364497at2"/>
<protein>
    <recommendedName>
        <fullName evidence="4">WG containing repeat-containing protein</fullName>
    </recommendedName>
</protein>
<dbReference type="EMBL" id="FOFU01000002">
    <property type="protein sequence ID" value="SEQ07250.1"/>
    <property type="molecule type" value="Genomic_DNA"/>
</dbReference>
<keyword evidence="3" id="KW-1185">Reference proteome</keyword>
<accession>A0A1H9D1A7</accession>
<dbReference type="InterPro" id="IPR011047">
    <property type="entry name" value="Quinoprotein_ADH-like_sf"/>
</dbReference>
<dbReference type="Proteomes" id="UP000182360">
    <property type="component" value="Unassembled WGS sequence"/>
</dbReference>
<keyword evidence="1" id="KW-0732">Signal</keyword>